<dbReference type="RefSeq" id="WP_191173903.1">
    <property type="nucleotide sequence ID" value="NZ_JACWMW010000001.1"/>
</dbReference>
<protein>
    <submittedName>
        <fullName evidence="1">Uncharacterized protein</fullName>
    </submittedName>
</protein>
<proteinExistence type="predicted"/>
<organism evidence="1 2">
    <name type="scientific">Mucilaginibacter rigui</name>
    <dbReference type="NCBI Taxonomy" id="534635"/>
    <lineage>
        <taxon>Bacteria</taxon>
        <taxon>Pseudomonadati</taxon>
        <taxon>Bacteroidota</taxon>
        <taxon>Sphingobacteriia</taxon>
        <taxon>Sphingobacteriales</taxon>
        <taxon>Sphingobacteriaceae</taxon>
        <taxon>Mucilaginibacter</taxon>
    </lineage>
</organism>
<name>A0ABR7X096_9SPHI</name>
<gene>
    <name evidence="1" type="ORF">IDJ75_01805</name>
</gene>
<sequence length="682" mass="77327">MNQLQLYINDELVDLADDSPVALTFQINNLAEVKNQQGNTSNQFKLPLTQRNRQILGFPDEVAFTTALPYDNYQAKLIQDGLEIVPSGLAVLKSVDDDTAAITVLSGNVDFFDALDVKIYDMGDSTTDTGKQKVFEPYMHTWNVNSVAASQTHTEGWIWPVVDYGLIPADFVNNPQIDVRYMRPGFFLKTAIDMFVAQAGYKVDPDSFLLKQPMYEKLIVQFAGDSFEHGTDYQKSPDEQGVLATLGRNFQVSHPDAKNPTGIIPFINVVNNKNGNYNPSTGIYTATSVVKVNISLKIPTFYFHGHISSSYGSEVDIILRFHDPVNGDYNFPPATFNLIDATLDPFNGFPRPFGYKNYSDPTTISAEADMAPGCQLMVMYEFRNYSGSDFSMRADTELTITADNHDVLYGQQVQCERIFPDITQKDLLKDTLQRFGIICQTDNTTRMVTFSSFRDIVENIPRALNWTGKCLDQGKTVTFQLGNYAQVNNLLYKEDEGIFPQKFGNAQIKIADKTLTLSADLFESQFAATLNRPYLNGSIAQILKVDTKDDPENIDFNTSTQPRLLINEQYDLKQFSKQITFTDGTVSKAYNDVISVPYFYKTGGEHNLQWEDLRLQYYPELEKILQQTKKVERYFMLSPRDILELDLLIPIYLEQDGAYYYINKIDSWRKGQPVKIELVKLG</sequence>
<keyword evidence="2" id="KW-1185">Reference proteome</keyword>
<evidence type="ECO:0000313" key="1">
    <source>
        <dbReference type="EMBL" id="MBD1383995.1"/>
    </source>
</evidence>
<evidence type="ECO:0000313" key="2">
    <source>
        <dbReference type="Proteomes" id="UP000618754"/>
    </source>
</evidence>
<comment type="caution">
    <text evidence="1">The sequence shown here is derived from an EMBL/GenBank/DDBJ whole genome shotgun (WGS) entry which is preliminary data.</text>
</comment>
<reference evidence="1 2" key="1">
    <citation type="submission" date="2020-09" db="EMBL/GenBank/DDBJ databases">
        <title>Novel species of Mucilaginibacter isolated from a glacier on the Tibetan Plateau.</title>
        <authorList>
            <person name="Liu Q."/>
            <person name="Xin Y.-H."/>
        </authorList>
    </citation>
    <scope>NUCLEOTIDE SEQUENCE [LARGE SCALE GENOMIC DNA]</scope>
    <source>
        <strain evidence="1 2">CGMCC 1.13878</strain>
    </source>
</reference>
<accession>A0ABR7X096</accession>
<dbReference type="EMBL" id="JACWMW010000001">
    <property type="protein sequence ID" value="MBD1383995.1"/>
    <property type="molecule type" value="Genomic_DNA"/>
</dbReference>
<dbReference type="Proteomes" id="UP000618754">
    <property type="component" value="Unassembled WGS sequence"/>
</dbReference>